<gene>
    <name evidence="2" type="ORF">J0383_16875</name>
</gene>
<evidence type="ECO:0000256" key="1">
    <source>
        <dbReference type="SAM" id="Phobius"/>
    </source>
</evidence>
<keyword evidence="1" id="KW-0812">Transmembrane</keyword>
<organism evidence="2 3">
    <name type="scientific">Flavobacterium endoglycinae</name>
    <dbReference type="NCBI Taxonomy" id="2816357"/>
    <lineage>
        <taxon>Bacteria</taxon>
        <taxon>Pseudomonadati</taxon>
        <taxon>Bacteroidota</taxon>
        <taxon>Flavobacteriia</taxon>
        <taxon>Flavobacteriales</taxon>
        <taxon>Flavobacteriaceae</taxon>
        <taxon>Flavobacterium</taxon>
    </lineage>
</organism>
<evidence type="ECO:0000313" key="3">
    <source>
        <dbReference type="Proteomes" id="UP000663440"/>
    </source>
</evidence>
<keyword evidence="1" id="KW-1133">Transmembrane helix</keyword>
<accession>A0ABX7QAI5</accession>
<evidence type="ECO:0008006" key="4">
    <source>
        <dbReference type="Google" id="ProtNLM"/>
    </source>
</evidence>
<feature type="transmembrane region" description="Helical" evidence="1">
    <location>
        <begin position="84"/>
        <end position="108"/>
    </location>
</feature>
<keyword evidence="3" id="KW-1185">Reference proteome</keyword>
<sequence>MATEPNPLNALINQVASTPPLQSSNEERMFYEKHLSDLANSNQNMLERKKYAEYIFSFTCIWCICIFSILILKGLGKLALSDTIIITLIGSTTLNILVFFTLVTKYLFNSEKST</sequence>
<reference evidence="2 3" key="1">
    <citation type="submission" date="2021-03" db="EMBL/GenBank/DDBJ databases">
        <title>Flavobacterium kribbensis sp. nov, an endophytic bacteria, isolated from soybean.</title>
        <authorList>
            <person name="Lee J."/>
            <person name="Seo J."/>
        </authorList>
    </citation>
    <scope>NUCLEOTIDE SEQUENCE [LARGE SCALE GENOMIC DNA]</scope>
    <source>
        <strain evidence="2 3">BB8</strain>
    </source>
</reference>
<evidence type="ECO:0000313" key="2">
    <source>
        <dbReference type="EMBL" id="QSW87937.1"/>
    </source>
</evidence>
<protein>
    <recommendedName>
        <fullName evidence="4">DUF2335 domain-containing protein</fullName>
    </recommendedName>
</protein>
<keyword evidence="1" id="KW-0472">Membrane</keyword>
<dbReference type="Proteomes" id="UP000663440">
    <property type="component" value="Chromosome"/>
</dbReference>
<name>A0ABX7QAI5_9FLAO</name>
<dbReference type="RefSeq" id="WP_207295146.1">
    <property type="nucleotide sequence ID" value="NZ_CP071448.1"/>
</dbReference>
<proteinExistence type="predicted"/>
<feature type="transmembrane region" description="Helical" evidence="1">
    <location>
        <begin position="51"/>
        <end position="72"/>
    </location>
</feature>
<dbReference type="EMBL" id="CP071448">
    <property type="protein sequence ID" value="QSW87937.1"/>
    <property type="molecule type" value="Genomic_DNA"/>
</dbReference>